<keyword evidence="1" id="KW-0812">Transmembrane</keyword>
<feature type="transmembrane region" description="Helical" evidence="1">
    <location>
        <begin position="64"/>
        <end position="81"/>
    </location>
</feature>
<accession>A0A9D0ZHJ6</accession>
<dbReference type="Proteomes" id="UP000886787">
    <property type="component" value="Unassembled WGS sequence"/>
</dbReference>
<feature type="transmembrane region" description="Helical" evidence="1">
    <location>
        <begin position="189"/>
        <end position="212"/>
    </location>
</feature>
<feature type="transmembrane region" description="Helical" evidence="1">
    <location>
        <begin position="126"/>
        <end position="145"/>
    </location>
</feature>
<reference evidence="2" key="1">
    <citation type="submission" date="2020-10" db="EMBL/GenBank/DDBJ databases">
        <authorList>
            <person name="Gilroy R."/>
        </authorList>
    </citation>
    <scope>NUCLEOTIDE SEQUENCE</scope>
    <source>
        <strain evidence="2">ChiSjej1B19-3389</strain>
    </source>
</reference>
<protein>
    <submittedName>
        <fullName evidence="2">ECF transporter S component</fullName>
    </submittedName>
</protein>
<proteinExistence type="predicted"/>
<dbReference type="GO" id="GO:0016020">
    <property type="term" value="C:membrane"/>
    <property type="evidence" value="ECO:0007669"/>
    <property type="project" value="InterPro"/>
</dbReference>
<keyword evidence="1" id="KW-1133">Transmembrane helix</keyword>
<organism evidence="2 3">
    <name type="scientific">Candidatus Scatavimonas merdigallinarum</name>
    <dbReference type="NCBI Taxonomy" id="2840914"/>
    <lineage>
        <taxon>Bacteria</taxon>
        <taxon>Bacillati</taxon>
        <taxon>Bacillota</taxon>
        <taxon>Clostridia</taxon>
        <taxon>Eubacteriales</taxon>
        <taxon>Oscillospiraceae</taxon>
        <taxon>Oscillospiraceae incertae sedis</taxon>
        <taxon>Candidatus Scatavimonas</taxon>
    </lineage>
</organism>
<gene>
    <name evidence="2" type="ORF">IAD32_03525</name>
</gene>
<sequence>MNWVCIKKRLGLCLCLVLIPLTVFAGTLLLEQNRYDIVMLLVAVLSIIPFFLRFEHKRQNVRELVLVAVMTALSVAGRFLFAPAPGFKPVTAIVIITGLYLGWEAGYLCGSLTALVSNLYFGQGPWTPFQMAIWGLIGLFAALLAKQLCASRILLCIYGVFSGVAYSAFMDVWSTLWYDGYLNITRYLALLITALPFMAVYAVSNVVFLLMLTGPIGRKLTRIKTKYGLLQ</sequence>
<dbReference type="Pfam" id="PF07155">
    <property type="entry name" value="ECF-ribofla_trS"/>
    <property type="match status" value="1"/>
</dbReference>
<evidence type="ECO:0000256" key="1">
    <source>
        <dbReference type="SAM" id="Phobius"/>
    </source>
</evidence>
<evidence type="ECO:0000313" key="2">
    <source>
        <dbReference type="EMBL" id="HIQ80336.1"/>
    </source>
</evidence>
<comment type="caution">
    <text evidence="2">The sequence shown here is derived from an EMBL/GenBank/DDBJ whole genome shotgun (WGS) entry which is preliminary data.</text>
</comment>
<dbReference type="Gene3D" id="1.10.1760.20">
    <property type="match status" value="1"/>
</dbReference>
<name>A0A9D0ZHJ6_9FIRM</name>
<reference evidence="2" key="2">
    <citation type="journal article" date="2021" name="PeerJ">
        <title>Extensive microbial diversity within the chicken gut microbiome revealed by metagenomics and culture.</title>
        <authorList>
            <person name="Gilroy R."/>
            <person name="Ravi A."/>
            <person name="Getino M."/>
            <person name="Pursley I."/>
            <person name="Horton D.L."/>
            <person name="Alikhan N.F."/>
            <person name="Baker D."/>
            <person name="Gharbi K."/>
            <person name="Hall N."/>
            <person name="Watson M."/>
            <person name="Adriaenssens E.M."/>
            <person name="Foster-Nyarko E."/>
            <person name="Jarju S."/>
            <person name="Secka A."/>
            <person name="Antonio M."/>
            <person name="Oren A."/>
            <person name="Chaudhuri R.R."/>
            <person name="La Ragione R."/>
            <person name="Hildebrand F."/>
            <person name="Pallen M.J."/>
        </authorList>
    </citation>
    <scope>NUCLEOTIDE SEQUENCE</scope>
    <source>
        <strain evidence="2">ChiSjej1B19-3389</strain>
    </source>
</reference>
<dbReference type="AlphaFoldDB" id="A0A9D0ZHJ6"/>
<evidence type="ECO:0000313" key="3">
    <source>
        <dbReference type="Proteomes" id="UP000886787"/>
    </source>
</evidence>
<feature type="transmembrane region" description="Helical" evidence="1">
    <location>
        <begin position="35"/>
        <end position="52"/>
    </location>
</feature>
<dbReference type="InterPro" id="IPR009825">
    <property type="entry name" value="ECF_substrate-spec-like"/>
</dbReference>
<keyword evidence="1" id="KW-0472">Membrane</keyword>
<feature type="transmembrane region" description="Helical" evidence="1">
    <location>
        <begin position="152"/>
        <end position="169"/>
    </location>
</feature>
<dbReference type="EMBL" id="DVFW01000020">
    <property type="protein sequence ID" value="HIQ80336.1"/>
    <property type="molecule type" value="Genomic_DNA"/>
</dbReference>